<evidence type="ECO:0000313" key="4">
    <source>
        <dbReference type="Proteomes" id="UP001549047"/>
    </source>
</evidence>
<feature type="region of interest" description="Disordered" evidence="1">
    <location>
        <begin position="87"/>
        <end position="115"/>
    </location>
</feature>
<dbReference type="InterPro" id="IPR009045">
    <property type="entry name" value="Zn_M74/Hedgehog-like"/>
</dbReference>
<feature type="domain" description="Extensin-like C-terminal" evidence="2">
    <location>
        <begin position="213"/>
        <end position="387"/>
    </location>
</feature>
<reference evidence="3 4" key="1">
    <citation type="submission" date="2024-06" db="EMBL/GenBank/DDBJ databases">
        <title>Genomic Encyclopedia of Type Strains, Phase IV (KMG-IV): sequencing the most valuable type-strain genomes for metagenomic binning, comparative biology and taxonomic classification.</title>
        <authorList>
            <person name="Goeker M."/>
        </authorList>
    </citation>
    <scope>NUCLEOTIDE SEQUENCE [LARGE SCALE GENOMIC DNA]</scope>
    <source>
        <strain evidence="3 4">DSM 29780</strain>
    </source>
</reference>
<proteinExistence type="predicted"/>
<evidence type="ECO:0000259" key="2">
    <source>
        <dbReference type="Pfam" id="PF06904"/>
    </source>
</evidence>
<dbReference type="EMBL" id="JBEPMB010000001">
    <property type="protein sequence ID" value="MET3612838.1"/>
    <property type="molecule type" value="Genomic_DNA"/>
</dbReference>
<feature type="compositionally biased region" description="Polar residues" evidence="1">
    <location>
        <begin position="91"/>
        <end position="104"/>
    </location>
</feature>
<evidence type="ECO:0000313" key="3">
    <source>
        <dbReference type="EMBL" id="MET3612838.1"/>
    </source>
</evidence>
<dbReference type="RefSeq" id="WP_354555373.1">
    <property type="nucleotide sequence ID" value="NZ_JBEPMB010000001.1"/>
</dbReference>
<dbReference type="InterPro" id="IPR009683">
    <property type="entry name" value="Extensin-like_C"/>
</dbReference>
<dbReference type="Pfam" id="PF06904">
    <property type="entry name" value="Extensin-like_C"/>
    <property type="match status" value="1"/>
</dbReference>
<evidence type="ECO:0000256" key="1">
    <source>
        <dbReference type="SAM" id="MobiDB-lite"/>
    </source>
</evidence>
<accession>A0ABV2IWI0</accession>
<comment type="caution">
    <text evidence="3">The sequence shown here is derived from an EMBL/GenBank/DDBJ whole genome shotgun (WGS) entry which is preliminary data.</text>
</comment>
<dbReference type="Proteomes" id="UP001549047">
    <property type="component" value="Unassembled WGS sequence"/>
</dbReference>
<gene>
    <name evidence="3" type="ORF">ABID16_001143</name>
</gene>
<sequence length="390" mass="41821">MVFSTSIARSASSVALACLILSGCYDSDPMSVSDIGARGKTHAVPLAPVKSSSRNVAYPILEGPVGRIERSQQAASPNRDVIEAPDAMASQAPQAEEANQSLQVASAAPPAEAKSGEVDMDKLFGFSGQRAQQAQAKQGQTPQIAEGDVDAPVVDGIGTDNLRDVSTARSLPVDDAVAKPAPVQEQKVAYIPRFNNPMSVPESQGGMPASEKSCRVLLQKLGVSYTDIPSIHDGPSCGIDYPVQVQAINGVRILPAAKLNCGMAVTFARWVKDDLVPTARIRYFSGVNTIRQMSSYSCRPMNSKRGNPWSEHAKGNAIDVGQIILNNGEGIDVRKPGFFSFRQKGLLNSVRADSCKYFNTVLGPGDPYHGDHFHFDLRSRKSGRRYCSLD</sequence>
<organism evidence="3 4">
    <name type="scientific">Rhizobium aquaticum</name>
    <dbReference type="NCBI Taxonomy" id="1549636"/>
    <lineage>
        <taxon>Bacteria</taxon>
        <taxon>Pseudomonadati</taxon>
        <taxon>Pseudomonadota</taxon>
        <taxon>Alphaproteobacteria</taxon>
        <taxon>Hyphomicrobiales</taxon>
        <taxon>Rhizobiaceae</taxon>
        <taxon>Rhizobium/Agrobacterium group</taxon>
        <taxon>Rhizobium</taxon>
    </lineage>
</organism>
<protein>
    <recommendedName>
        <fullName evidence="2">Extensin-like C-terminal domain-containing protein</fullName>
    </recommendedName>
</protein>
<dbReference type="Gene3D" id="3.30.1380.10">
    <property type="match status" value="1"/>
</dbReference>
<name>A0ABV2IWI0_9HYPH</name>
<keyword evidence="4" id="KW-1185">Reference proteome</keyword>